<dbReference type="Gene3D" id="3.40.50.150">
    <property type="entry name" value="Vaccinia Virus protein VP39"/>
    <property type="match status" value="1"/>
</dbReference>
<dbReference type="GO" id="GO:0018064">
    <property type="term" value="F:protein-L-histidine N-tele-methyltransferase activity"/>
    <property type="evidence" value="ECO:0007669"/>
    <property type="project" value="UniProtKB-EC"/>
</dbReference>
<dbReference type="Pfam" id="PF10294">
    <property type="entry name" value="Methyltransf_16"/>
    <property type="match status" value="1"/>
</dbReference>
<dbReference type="AlphaFoldDB" id="D3PG95"/>
<comment type="subcellular location">
    <subcellularLocation>
        <location evidence="2">Cytoplasm</location>
    </subcellularLocation>
    <subcellularLocation>
        <location evidence="1">Nucleus</location>
    </subcellularLocation>
</comment>
<accession>D3PG95</accession>
<dbReference type="EC" id="2.1.1.85" evidence="3"/>
<dbReference type="PANTHER" id="PTHR14614:SF39">
    <property type="entry name" value="HISTIDINE PROTEIN METHYLTRANSFERASE 1 HOMOLOG"/>
    <property type="match status" value="1"/>
</dbReference>
<dbReference type="GO" id="GO:0032259">
    <property type="term" value="P:methylation"/>
    <property type="evidence" value="ECO:0007669"/>
    <property type="project" value="UniProtKB-KW"/>
</dbReference>
<organism evidence="10">
    <name type="scientific">Lepeophtheirus salmonis</name>
    <name type="common">Salmon louse</name>
    <name type="synonym">Caligus salmonis</name>
    <dbReference type="NCBI Taxonomy" id="72036"/>
    <lineage>
        <taxon>Eukaryota</taxon>
        <taxon>Metazoa</taxon>
        <taxon>Ecdysozoa</taxon>
        <taxon>Arthropoda</taxon>
        <taxon>Crustacea</taxon>
        <taxon>Multicrustacea</taxon>
        <taxon>Hexanauplia</taxon>
        <taxon>Copepoda</taxon>
        <taxon>Siphonostomatoida</taxon>
        <taxon>Caligidae</taxon>
        <taxon>Lepeophtheirus</taxon>
    </lineage>
</organism>
<sequence length="284" mass="32588">MFKFNFHVDEENLDSVKELLSNKDEHSQKKENQISWLESKEHLINEDHRDRVHGAQFFEDFNFGTKTLKLLDEGEINASLIGEKETLKDALHSDLIKGVYEGGLKIWECARDLADYIASLKVPNIEETSVLELGCGAGLPGIIFLSKGATNVDFQDYNPEVVDYYTIPNVLLNNQESKSRFFSGDRSSLQNIIIDTKYDVILTSETIYNLENQHKLISIFNSLLKDDGYIFLASKIHYFGVGGGLRQFERTLDAQWSYETVKKFDESGLQREIIKISRKKDQMK</sequence>
<dbReference type="InterPro" id="IPR029063">
    <property type="entry name" value="SAM-dependent_MTases_sf"/>
</dbReference>
<proteinExistence type="evidence at transcript level"/>
<evidence type="ECO:0000256" key="1">
    <source>
        <dbReference type="ARBA" id="ARBA00004123"/>
    </source>
</evidence>
<dbReference type="OrthoDB" id="40134at2759"/>
<dbReference type="GO" id="GO:0005634">
    <property type="term" value="C:nucleus"/>
    <property type="evidence" value="ECO:0007669"/>
    <property type="project" value="UniProtKB-SubCell"/>
</dbReference>
<evidence type="ECO:0000256" key="5">
    <source>
        <dbReference type="ARBA" id="ARBA00022603"/>
    </source>
</evidence>
<gene>
    <name evidence="10" type="primary">MNI1</name>
</gene>
<dbReference type="PANTHER" id="PTHR14614">
    <property type="entry name" value="HEPATOCELLULAR CARCINOMA-ASSOCIATED ANTIGEN"/>
    <property type="match status" value="1"/>
</dbReference>
<keyword evidence="4" id="KW-0963">Cytoplasm</keyword>
<dbReference type="EMBL" id="BT120651">
    <property type="protein sequence ID" value="ADD24291.1"/>
    <property type="molecule type" value="mRNA"/>
</dbReference>
<evidence type="ECO:0000256" key="9">
    <source>
        <dbReference type="ARBA" id="ARBA00038126"/>
    </source>
</evidence>
<evidence type="ECO:0000256" key="7">
    <source>
        <dbReference type="ARBA" id="ARBA00022691"/>
    </source>
</evidence>
<comment type="similarity">
    <text evidence="9">Belongs to the methyltransferase superfamily. METTL18 family.</text>
</comment>
<dbReference type="SUPFAM" id="SSF53335">
    <property type="entry name" value="S-adenosyl-L-methionine-dependent methyltransferases"/>
    <property type="match status" value="1"/>
</dbReference>
<evidence type="ECO:0000256" key="3">
    <source>
        <dbReference type="ARBA" id="ARBA00012533"/>
    </source>
</evidence>
<evidence type="ECO:0000256" key="6">
    <source>
        <dbReference type="ARBA" id="ARBA00022679"/>
    </source>
</evidence>
<keyword evidence="8" id="KW-0539">Nucleus</keyword>
<protein>
    <recommendedName>
        <fullName evidence="3">protein-histidine N-methyltransferase</fullName>
        <ecNumber evidence="3">2.1.1.85</ecNumber>
    </recommendedName>
</protein>
<keyword evidence="6" id="KW-0808">Transferase</keyword>
<dbReference type="GO" id="GO:0005737">
    <property type="term" value="C:cytoplasm"/>
    <property type="evidence" value="ECO:0007669"/>
    <property type="project" value="UniProtKB-SubCell"/>
</dbReference>
<dbReference type="InterPro" id="IPR019410">
    <property type="entry name" value="Methyltransf_16"/>
</dbReference>
<name>D3PG95_LEPSM</name>
<keyword evidence="5" id="KW-0489">Methyltransferase</keyword>
<evidence type="ECO:0000256" key="4">
    <source>
        <dbReference type="ARBA" id="ARBA00022490"/>
    </source>
</evidence>
<dbReference type="CDD" id="cd02440">
    <property type="entry name" value="AdoMet_MTases"/>
    <property type="match status" value="1"/>
</dbReference>
<evidence type="ECO:0000313" key="10">
    <source>
        <dbReference type="EMBL" id="ADD24291.1"/>
    </source>
</evidence>
<evidence type="ECO:0000256" key="2">
    <source>
        <dbReference type="ARBA" id="ARBA00004496"/>
    </source>
</evidence>
<evidence type="ECO:0000256" key="8">
    <source>
        <dbReference type="ARBA" id="ARBA00023242"/>
    </source>
</evidence>
<keyword evidence="7" id="KW-0949">S-adenosyl-L-methionine</keyword>
<reference evidence="10" key="1">
    <citation type="submission" date="2010-03" db="EMBL/GenBank/DDBJ databases">
        <title>Lepeophtheirus salmonis ESTs and full-length cDNAs.</title>
        <authorList>
            <person name="Yasuike M."/>
            <person name="von Schalburg K."/>
            <person name="Cooper G."/>
            <person name="Leong J."/>
            <person name="Jones S.R.M."/>
            <person name="Koop B.F."/>
        </authorList>
    </citation>
    <scope>NUCLEOTIDE SEQUENCE</scope>
    <source>
        <tissue evidence="10">Whole</tissue>
    </source>
</reference>